<feature type="region of interest" description="Disordered" evidence="5">
    <location>
        <begin position="395"/>
        <end position="419"/>
    </location>
</feature>
<comment type="similarity">
    <text evidence="3">Belongs to the methyl-accepting chemotaxis (MCP) protein family.</text>
</comment>
<dbReference type="FunFam" id="1.10.287.950:FF:000001">
    <property type="entry name" value="Methyl-accepting chemotaxis sensory transducer"/>
    <property type="match status" value="1"/>
</dbReference>
<keyword evidence="2" id="KW-0145">Chemotaxis</keyword>
<dbReference type="SUPFAM" id="SSF58104">
    <property type="entry name" value="Methyl-accepting chemotaxis protein (MCP) signaling domain"/>
    <property type="match status" value="1"/>
</dbReference>
<dbReference type="Gene3D" id="6.10.340.10">
    <property type="match status" value="1"/>
</dbReference>
<keyword evidence="6" id="KW-1133">Transmembrane helix</keyword>
<evidence type="ECO:0000259" key="7">
    <source>
        <dbReference type="PROSITE" id="PS50111"/>
    </source>
</evidence>
<feature type="domain" description="HAMP" evidence="8">
    <location>
        <begin position="344"/>
        <end position="397"/>
    </location>
</feature>
<evidence type="ECO:0000256" key="1">
    <source>
        <dbReference type="ARBA" id="ARBA00004370"/>
    </source>
</evidence>
<dbReference type="GO" id="GO:0006935">
    <property type="term" value="P:chemotaxis"/>
    <property type="evidence" value="ECO:0007669"/>
    <property type="project" value="UniProtKB-KW"/>
</dbReference>
<evidence type="ECO:0000256" key="2">
    <source>
        <dbReference type="ARBA" id="ARBA00022500"/>
    </source>
</evidence>
<dbReference type="CDD" id="cd12913">
    <property type="entry name" value="PDC1_MCP_like"/>
    <property type="match status" value="1"/>
</dbReference>
<dbReference type="GO" id="GO:0004888">
    <property type="term" value="F:transmembrane signaling receptor activity"/>
    <property type="evidence" value="ECO:0007669"/>
    <property type="project" value="InterPro"/>
</dbReference>
<proteinExistence type="inferred from homology"/>
<dbReference type="Gene3D" id="3.30.450.20">
    <property type="entry name" value="PAS domain"/>
    <property type="match status" value="2"/>
</dbReference>
<name>A0A2D2AUI0_9CAUL</name>
<dbReference type="Pfam" id="PF00015">
    <property type="entry name" value="MCPsignal"/>
    <property type="match status" value="1"/>
</dbReference>
<evidence type="ECO:0000313" key="10">
    <source>
        <dbReference type="Proteomes" id="UP000228945"/>
    </source>
</evidence>
<dbReference type="RefSeq" id="WP_099620908.1">
    <property type="nucleotide sequence ID" value="NZ_CP024201.1"/>
</dbReference>
<dbReference type="OrthoDB" id="9814362at2"/>
<feature type="compositionally biased region" description="Low complexity" evidence="5">
    <location>
        <begin position="732"/>
        <end position="749"/>
    </location>
</feature>
<feature type="domain" description="HAMP" evidence="8">
    <location>
        <begin position="431"/>
        <end position="477"/>
    </location>
</feature>
<accession>A0A2D2AUI0</accession>
<dbReference type="CDD" id="cd06225">
    <property type="entry name" value="HAMP"/>
    <property type="match status" value="1"/>
</dbReference>
<dbReference type="CDD" id="cd11386">
    <property type="entry name" value="MCP_signal"/>
    <property type="match status" value="1"/>
</dbReference>
<feature type="transmembrane region" description="Helical" evidence="6">
    <location>
        <begin position="319"/>
        <end position="346"/>
    </location>
</feature>
<dbReference type="SMART" id="SM00283">
    <property type="entry name" value="MA"/>
    <property type="match status" value="1"/>
</dbReference>
<organism evidence="9 10">
    <name type="scientific">Caulobacter mirabilis</name>
    <dbReference type="NCBI Taxonomy" id="69666"/>
    <lineage>
        <taxon>Bacteria</taxon>
        <taxon>Pseudomonadati</taxon>
        <taxon>Pseudomonadota</taxon>
        <taxon>Alphaproteobacteria</taxon>
        <taxon>Caulobacterales</taxon>
        <taxon>Caulobacteraceae</taxon>
        <taxon>Caulobacter</taxon>
    </lineage>
</organism>
<dbReference type="InterPro" id="IPR004089">
    <property type="entry name" value="MCPsignal_dom"/>
</dbReference>
<keyword evidence="10" id="KW-1185">Reference proteome</keyword>
<keyword evidence="6" id="KW-0472">Membrane</keyword>
<evidence type="ECO:0000256" key="3">
    <source>
        <dbReference type="ARBA" id="ARBA00029447"/>
    </source>
</evidence>
<dbReference type="EMBL" id="CP024201">
    <property type="protein sequence ID" value="ATQ41651.1"/>
    <property type="molecule type" value="Genomic_DNA"/>
</dbReference>
<dbReference type="KEGG" id="cmb:CSW64_04095"/>
<protein>
    <submittedName>
        <fullName evidence="9">Chemotaxis protein</fullName>
    </submittedName>
</protein>
<feature type="domain" description="Methyl-accepting transducer" evidence="7">
    <location>
        <begin position="482"/>
        <end position="711"/>
    </location>
</feature>
<dbReference type="PANTHER" id="PTHR43531">
    <property type="entry name" value="PROTEIN ICFG"/>
    <property type="match status" value="1"/>
</dbReference>
<dbReference type="PANTHER" id="PTHR43531:SF11">
    <property type="entry name" value="METHYL-ACCEPTING CHEMOTAXIS PROTEIN 3"/>
    <property type="match status" value="1"/>
</dbReference>
<dbReference type="PROSITE" id="PS50885">
    <property type="entry name" value="HAMP"/>
    <property type="match status" value="2"/>
</dbReference>
<dbReference type="InterPro" id="IPR051310">
    <property type="entry name" value="MCP_chemotaxis"/>
</dbReference>
<dbReference type="InterPro" id="IPR003660">
    <property type="entry name" value="HAMP_dom"/>
</dbReference>
<evidence type="ECO:0000256" key="5">
    <source>
        <dbReference type="SAM" id="MobiDB-lite"/>
    </source>
</evidence>
<dbReference type="GO" id="GO:0016020">
    <property type="term" value="C:membrane"/>
    <property type="evidence" value="ECO:0007669"/>
    <property type="project" value="UniProtKB-SubCell"/>
</dbReference>
<feature type="compositionally biased region" description="Pro residues" evidence="5">
    <location>
        <begin position="750"/>
        <end position="764"/>
    </location>
</feature>
<keyword evidence="6" id="KW-0812">Transmembrane</keyword>
<dbReference type="InterPro" id="IPR004090">
    <property type="entry name" value="Chemotax_Me-accpt_rcpt"/>
</dbReference>
<sequence length="793" mass="82745">MRAFQRLSVAGKMLTAGGAVVGVLLLLAAFAVSQHTRGVAQNLSGDYAEALGEQAAADVEGQLIEAAGAVRGMAAAIGGAHQSGLRDRAAIMTMLQPNANASPIVLASWFMASPDAFDGQDAAFVGNTAMGSNSKGAFAPYWVKSGGKLIMEPLDNGTDYEEPYFKNAFQSGKIAIIEPYSYVIEGKPVLMTTIAHPVFSNGKIIGVSGVDLALGDVSTMLGKMKPFGTGQVMLLSSEAKWVSHPDAKLRTKDYADPGAAEVKAAIASGKSVRIKGVRNAEGDKVERLITPAPLAGLGSTWALVTDIPTKTINGPADRLAWALMIGGMVILGLVLAALLSATNLIVRQPLARLTTAVAALGAGRYDEPVRGTDSPDELGGIARALEGFRHDLAETGRLRTEQERSRDAAEQERRRNDEIRRAAEEEQRFVVASVGEGLEKLAQGDLTFRLTAAFPEDYRKLRDDFNGAIGKLQDAMMVIVGNASGIRSTTGEISQAADDLSRRTEQQAASLEETAAALDQITATVKQTAEGSNRARGVVEEARKGAEHSGKVVGEAVEAMRVIEASSQQIAQITGVIDEIAFQTNLLALNAGVEAARAGDAGKGFAVVASEVRALAQRSAEAAKEIKGLISASSGQVDQGVKLVAQTGQALQRIVGEVGQISELVTGIAASAQEQASGLAEVNTAMNHMDQMTQQNAAMVEESTAASHALAQETAGLSELVSRFRIGEAATATRATRAAPTPRPAARTPAPAPARAPVPAPAAQPVPALRTAGGAGLSAARKPEPIEDDWTEF</sequence>
<dbReference type="Gene3D" id="1.10.287.950">
    <property type="entry name" value="Methyl-accepting chemotaxis protein"/>
    <property type="match status" value="1"/>
</dbReference>
<comment type="subcellular location">
    <subcellularLocation>
        <location evidence="1">Membrane</location>
    </subcellularLocation>
</comment>
<dbReference type="Pfam" id="PF00672">
    <property type="entry name" value="HAMP"/>
    <property type="match status" value="1"/>
</dbReference>
<dbReference type="PRINTS" id="PR00260">
    <property type="entry name" value="CHEMTRNSDUCR"/>
</dbReference>
<dbReference type="SUPFAM" id="SSF158472">
    <property type="entry name" value="HAMP domain-like"/>
    <property type="match status" value="1"/>
</dbReference>
<dbReference type="PROSITE" id="PS50111">
    <property type="entry name" value="CHEMOTAXIS_TRANSDUC_2"/>
    <property type="match status" value="1"/>
</dbReference>
<dbReference type="GO" id="GO:0007165">
    <property type="term" value="P:signal transduction"/>
    <property type="evidence" value="ECO:0007669"/>
    <property type="project" value="UniProtKB-KW"/>
</dbReference>
<keyword evidence="4" id="KW-0807">Transducer</keyword>
<dbReference type="SMART" id="SM00304">
    <property type="entry name" value="HAMP"/>
    <property type="match status" value="2"/>
</dbReference>
<evidence type="ECO:0000259" key="8">
    <source>
        <dbReference type="PROSITE" id="PS50885"/>
    </source>
</evidence>
<evidence type="ECO:0000256" key="4">
    <source>
        <dbReference type="PROSITE-ProRule" id="PRU00284"/>
    </source>
</evidence>
<dbReference type="Pfam" id="PF22673">
    <property type="entry name" value="MCP-like_PDC_1"/>
    <property type="match status" value="1"/>
</dbReference>
<evidence type="ECO:0000313" key="9">
    <source>
        <dbReference type="EMBL" id="ATQ41651.1"/>
    </source>
</evidence>
<evidence type="ECO:0000256" key="6">
    <source>
        <dbReference type="SAM" id="Phobius"/>
    </source>
</evidence>
<gene>
    <name evidence="9" type="ORF">CSW64_04095</name>
</gene>
<reference evidence="9 10" key="1">
    <citation type="submission" date="2017-10" db="EMBL/GenBank/DDBJ databases">
        <title>Genome sequence of Caulobacter mirabilis FWC38.</title>
        <authorList>
            <person name="Fiebig A."/>
            <person name="Crosson S."/>
        </authorList>
    </citation>
    <scope>NUCLEOTIDE SEQUENCE [LARGE SCALE GENOMIC DNA]</scope>
    <source>
        <strain evidence="9 10">FWC 38</strain>
    </source>
</reference>
<dbReference type="AlphaFoldDB" id="A0A2D2AUI0"/>
<dbReference type="Proteomes" id="UP000228945">
    <property type="component" value="Chromosome"/>
</dbReference>
<feature type="region of interest" description="Disordered" evidence="5">
    <location>
        <begin position="732"/>
        <end position="793"/>
    </location>
</feature>